<dbReference type="AlphaFoldDB" id="A0A7D5FZP3"/>
<dbReference type="EMBL" id="MN821364">
    <property type="protein sequence ID" value="QLG00532.1"/>
    <property type="molecule type" value="Genomic_DNA"/>
</dbReference>
<evidence type="ECO:0000313" key="1">
    <source>
        <dbReference type="EMBL" id="QLG00532.1"/>
    </source>
</evidence>
<keyword evidence="1" id="KW-0614">Plasmid</keyword>
<reference evidence="1" key="1">
    <citation type="submission" date="2019-12" db="EMBL/GenBank/DDBJ databases">
        <authorList>
            <person name="Zhou D."/>
        </authorList>
    </citation>
    <scope>NUCLEOTIDE SEQUENCE</scope>
    <source>
        <strain evidence="1">P12375</strain>
        <plasmid evidence="1">pP12375-3FII</plasmid>
    </source>
</reference>
<name>A0A7D5FZP3_9ENTR</name>
<accession>A0A7D5FZP3</accession>
<geneLocation type="plasmid" evidence="1">
    <name>pP12375-3FII</name>
</geneLocation>
<protein>
    <submittedName>
        <fullName evidence="1">Uncharacterized protein</fullName>
    </submittedName>
</protein>
<organism evidence="1">
    <name type="scientific">Leclercia adecarboxylata</name>
    <dbReference type="NCBI Taxonomy" id="83655"/>
    <lineage>
        <taxon>Bacteria</taxon>
        <taxon>Pseudomonadati</taxon>
        <taxon>Pseudomonadota</taxon>
        <taxon>Gammaproteobacteria</taxon>
        <taxon>Enterobacterales</taxon>
        <taxon>Enterobacteriaceae</taxon>
        <taxon>Leclercia</taxon>
    </lineage>
</organism>
<proteinExistence type="predicted"/>
<sequence length="40" mass="4552">MVQSIDKDFTGSVVILLQSDNEYLPARFSMKTLKRPNPPD</sequence>